<dbReference type="CDD" id="cd01166">
    <property type="entry name" value="KdgK"/>
    <property type="match status" value="1"/>
</dbReference>
<dbReference type="SUPFAM" id="SSF53613">
    <property type="entry name" value="Ribokinase-like"/>
    <property type="match status" value="1"/>
</dbReference>
<dbReference type="PROSITE" id="PS00584">
    <property type="entry name" value="PFKB_KINASES_2"/>
    <property type="match status" value="1"/>
</dbReference>
<dbReference type="Proteomes" id="UP001596039">
    <property type="component" value="Unassembled WGS sequence"/>
</dbReference>
<feature type="compositionally biased region" description="Acidic residues" evidence="4">
    <location>
        <begin position="299"/>
        <end position="314"/>
    </location>
</feature>
<dbReference type="RefSeq" id="WP_386740392.1">
    <property type="nucleotide sequence ID" value="NZ_JBHSMG010000002.1"/>
</dbReference>
<dbReference type="PANTHER" id="PTHR43320">
    <property type="entry name" value="SUGAR KINASE"/>
    <property type="match status" value="1"/>
</dbReference>
<dbReference type="InterPro" id="IPR052700">
    <property type="entry name" value="Carb_kinase_PfkB-like"/>
</dbReference>
<comment type="caution">
    <text evidence="6">The sequence shown here is derived from an EMBL/GenBank/DDBJ whole genome shotgun (WGS) entry which is preliminary data.</text>
</comment>
<gene>
    <name evidence="6" type="ORF">ACFPJ4_10675</name>
</gene>
<keyword evidence="2" id="KW-0808">Transferase</keyword>
<keyword evidence="3 6" id="KW-0418">Kinase</keyword>
<protein>
    <submittedName>
        <fullName evidence="6">Sugar kinase</fullName>
    </submittedName>
</protein>
<organism evidence="6 7">
    <name type="scientific">Lysinimonas soli</name>
    <dbReference type="NCBI Taxonomy" id="1074233"/>
    <lineage>
        <taxon>Bacteria</taxon>
        <taxon>Bacillati</taxon>
        <taxon>Actinomycetota</taxon>
        <taxon>Actinomycetes</taxon>
        <taxon>Micrococcales</taxon>
        <taxon>Microbacteriaceae</taxon>
        <taxon>Lysinimonas</taxon>
    </lineage>
</organism>
<proteinExistence type="inferred from homology"/>
<dbReference type="Gene3D" id="3.40.1190.20">
    <property type="match status" value="1"/>
</dbReference>
<dbReference type="EMBL" id="JBHSMG010000002">
    <property type="protein sequence ID" value="MFC5502701.1"/>
    <property type="molecule type" value="Genomic_DNA"/>
</dbReference>
<dbReference type="InterPro" id="IPR011611">
    <property type="entry name" value="PfkB_dom"/>
</dbReference>
<dbReference type="InterPro" id="IPR002173">
    <property type="entry name" value="Carboh/pur_kinase_PfkB_CS"/>
</dbReference>
<evidence type="ECO:0000256" key="1">
    <source>
        <dbReference type="ARBA" id="ARBA00010688"/>
    </source>
</evidence>
<dbReference type="Pfam" id="PF00294">
    <property type="entry name" value="PfkB"/>
    <property type="match status" value="1"/>
</dbReference>
<comment type="similarity">
    <text evidence="1">Belongs to the carbohydrate kinase PfkB family.</text>
</comment>
<keyword evidence="7" id="KW-1185">Reference proteome</keyword>
<accession>A0ABW0NQI0</accession>
<dbReference type="InterPro" id="IPR029056">
    <property type="entry name" value="Ribokinase-like"/>
</dbReference>
<evidence type="ECO:0000259" key="5">
    <source>
        <dbReference type="Pfam" id="PF00294"/>
    </source>
</evidence>
<dbReference type="PANTHER" id="PTHR43320:SF2">
    <property type="entry name" value="2-DEHYDRO-3-DEOXYGLUCONOKINASE_2-DEHYDRO-3-DEOXYGALACTONOKINASE"/>
    <property type="match status" value="1"/>
</dbReference>
<sequence>MISRVVTVGEALAVLRNPPDEPSWLARELILGTGGAEGNVAMALARSGVPVRWIGRVGADAMGRRVARELRAEGVEVRAIQDGEHPTGLLLKDTSADGRTRVVYYRKGSAGSRLSEADVAEEPLDAGTLLHLTGITPALSESARAAAALLLDRAEESGSTVSFDVNHRARLWGAEDAAAVYRAIAARAAVLFASVDEVPLLLPGWQGTDPAAAATALAEAGHGHVVVTAGARGAAALRDGASYIQPAVPVRVVDTVGAGDAFVAGYLARLIAGDDPAAALARGALLGAAACRHPGDWEGAADLDGLDPDIDPDPADPVSR</sequence>
<evidence type="ECO:0000256" key="3">
    <source>
        <dbReference type="ARBA" id="ARBA00022777"/>
    </source>
</evidence>
<reference evidence="7" key="1">
    <citation type="journal article" date="2019" name="Int. J. Syst. Evol. Microbiol.">
        <title>The Global Catalogue of Microorganisms (GCM) 10K type strain sequencing project: providing services to taxonomists for standard genome sequencing and annotation.</title>
        <authorList>
            <consortium name="The Broad Institute Genomics Platform"/>
            <consortium name="The Broad Institute Genome Sequencing Center for Infectious Disease"/>
            <person name="Wu L."/>
            <person name="Ma J."/>
        </authorList>
    </citation>
    <scope>NUCLEOTIDE SEQUENCE [LARGE SCALE GENOMIC DNA]</scope>
    <source>
        <strain evidence="7">CGMCC 4.6997</strain>
    </source>
</reference>
<name>A0ABW0NQI0_9MICO</name>
<dbReference type="GO" id="GO:0016301">
    <property type="term" value="F:kinase activity"/>
    <property type="evidence" value="ECO:0007669"/>
    <property type="project" value="UniProtKB-KW"/>
</dbReference>
<evidence type="ECO:0000313" key="7">
    <source>
        <dbReference type="Proteomes" id="UP001596039"/>
    </source>
</evidence>
<evidence type="ECO:0000256" key="2">
    <source>
        <dbReference type="ARBA" id="ARBA00022679"/>
    </source>
</evidence>
<feature type="region of interest" description="Disordered" evidence="4">
    <location>
        <begin position="298"/>
        <end position="320"/>
    </location>
</feature>
<evidence type="ECO:0000313" key="6">
    <source>
        <dbReference type="EMBL" id="MFC5502701.1"/>
    </source>
</evidence>
<feature type="domain" description="Carbohydrate kinase PfkB" evidence="5">
    <location>
        <begin position="4"/>
        <end position="296"/>
    </location>
</feature>
<evidence type="ECO:0000256" key="4">
    <source>
        <dbReference type="SAM" id="MobiDB-lite"/>
    </source>
</evidence>